<comment type="caution">
    <text evidence="2">The sequence shown here is derived from an EMBL/GenBank/DDBJ whole genome shotgun (WGS) entry which is preliminary data.</text>
</comment>
<evidence type="ECO:0000313" key="2">
    <source>
        <dbReference type="EMBL" id="RVW64772.1"/>
    </source>
</evidence>
<accession>A0A438FXT9</accession>
<sequence>MESALGRGVLKGGKCWFLVESKTFEISIEVRRVKFEASESLGRRKKVQAGVSFNEADTLLLCSVRDVEAKKYCLVFPEGKGLVGGWFLLAKKLRALGVSTPALSKVFLGVPISEKEGCSVKGIEKGLGTFAEVTRGKTGEPRESLWVHLRDRELLCREEQPSRCLVGRFGDSFESVPLLSSLKGWAFESWFLKGGAVDVLRRESFSCKDGDLKWGVLAVDEETTFFSQLQWARILVRAFGKNMPGSLQVVVGHTCGVVSLWWEAPPWVSQVVPRSVLHKRVGWKVRDKGGGGARVGVSVRGRLAKAPDVDSTTSGPGPRTTGWEVFKGRGWMDSSGGAG</sequence>
<proteinExistence type="predicted"/>
<name>A0A438FXT9_VITVI</name>
<evidence type="ECO:0000313" key="3">
    <source>
        <dbReference type="Proteomes" id="UP000288805"/>
    </source>
</evidence>
<feature type="compositionally biased region" description="Low complexity" evidence="1">
    <location>
        <begin position="311"/>
        <end position="322"/>
    </location>
</feature>
<evidence type="ECO:0000256" key="1">
    <source>
        <dbReference type="SAM" id="MobiDB-lite"/>
    </source>
</evidence>
<reference evidence="2 3" key="1">
    <citation type="journal article" date="2018" name="PLoS Genet.">
        <title>Population sequencing reveals clonal diversity and ancestral inbreeding in the grapevine cultivar Chardonnay.</title>
        <authorList>
            <person name="Roach M.J."/>
            <person name="Johnson D.L."/>
            <person name="Bohlmann J."/>
            <person name="van Vuuren H.J."/>
            <person name="Jones S.J."/>
            <person name="Pretorius I.S."/>
            <person name="Schmidt S.A."/>
            <person name="Borneman A.R."/>
        </authorList>
    </citation>
    <scope>NUCLEOTIDE SEQUENCE [LARGE SCALE GENOMIC DNA]</scope>
    <source>
        <strain evidence="3">cv. Chardonnay</strain>
        <tissue evidence="2">Leaf</tissue>
    </source>
</reference>
<dbReference type="AlphaFoldDB" id="A0A438FXT9"/>
<dbReference type="EMBL" id="QGNW01000705">
    <property type="protein sequence ID" value="RVW64772.1"/>
    <property type="molecule type" value="Genomic_DNA"/>
</dbReference>
<gene>
    <name evidence="2" type="ORF">CK203_061973</name>
</gene>
<protein>
    <recommendedName>
        <fullName evidence="4">DUF4283 domain-containing protein</fullName>
    </recommendedName>
</protein>
<organism evidence="2 3">
    <name type="scientific">Vitis vinifera</name>
    <name type="common">Grape</name>
    <dbReference type="NCBI Taxonomy" id="29760"/>
    <lineage>
        <taxon>Eukaryota</taxon>
        <taxon>Viridiplantae</taxon>
        <taxon>Streptophyta</taxon>
        <taxon>Embryophyta</taxon>
        <taxon>Tracheophyta</taxon>
        <taxon>Spermatophyta</taxon>
        <taxon>Magnoliopsida</taxon>
        <taxon>eudicotyledons</taxon>
        <taxon>Gunneridae</taxon>
        <taxon>Pentapetalae</taxon>
        <taxon>rosids</taxon>
        <taxon>Vitales</taxon>
        <taxon>Vitaceae</taxon>
        <taxon>Viteae</taxon>
        <taxon>Vitis</taxon>
    </lineage>
</organism>
<evidence type="ECO:0008006" key="4">
    <source>
        <dbReference type="Google" id="ProtNLM"/>
    </source>
</evidence>
<dbReference type="Proteomes" id="UP000288805">
    <property type="component" value="Unassembled WGS sequence"/>
</dbReference>
<feature type="region of interest" description="Disordered" evidence="1">
    <location>
        <begin position="306"/>
        <end position="339"/>
    </location>
</feature>